<organism evidence="1">
    <name type="scientific">Capitella teleta</name>
    <name type="common">Polychaete worm</name>
    <dbReference type="NCBI Taxonomy" id="283909"/>
    <lineage>
        <taxon>Eukaryota</taxon>
        <taxon>Metazoa</taxon>
        <taxon>Spiralia</taxon>
        <taxon>Lophotrochozoa</taxon>
        <taxon>Annelida</taxon>
        <taxon>Polychaeta</taxon>
        <taxon>Sedentaria</taxon>
        <taxon>Scolecida</taxon>
        <taxon>Capitellidae</taxon>
        <taxon>Capitella</taxon>
    </lineage>
</organism>
<dbReference type="EMBL" id="KB310317">
    <property type="protein sequence ID" value="ELT91971.1"/>
    <property type="molecule type" value="Genomic_DNA"/>
</dbReference>
<reference evidence="3" key="1">
    <citation type="submission" date="2012-12" db="EMBL/GenBank/DDBJ databases">
        <authorList>
            <person name="Hellsten U."/>
            <person name="Grimwood J."/>
            <person name="Chapman J.A."/>
            <person name="Shapiro H."/>
            <person name="Aerts A."/>
            <person name="Otillar R.P."/>
            <person name="Terry A.Y."/>
            <person name="Boore J.L."/>
            <person name="Simakov O."/>
            <person name="Marletaz F."/>
            <person name="Cho S.-J."/>
            <person name="Edsinger-Gonzales E."/>
            <person name="Havlak P."/>
            <person name="Kuo D.-H."/>
            <person name="Larsson T."/>
            <person name="Lv J."/>
            <person name="Arendt D."/>
            <person name="Savage R."/>
            <person name="Osoegawa K."/>
            <person name="de Jong P."/>
            <person name="Lindberg D.R."/>
            <person name="Seaver E.C."/>
            <person name="Weisblat D.A."/>
            <person name="Putnam N.H."/>
            <person name="Grigoriev I.V."/>
            <person name="Rokhsar D.S."/>
        </authorList>
    </citation>
    <scope>NUCLEOTIDE SEQUENCE</scope>
    <source>
        <strain evidence="3">I ESC-2004</strain>
    </source>
</reference>
<protein>
    <submittedName>
        <fullName evidence="1 2">Uncharacterized protein</fullName>
    </submittedName>
</protein>
<name>R7TKA6_CAPTE</name>
<dbReference type="HOGENOM" id="CLU_136980_0_0_1"/>
<evidence type="ECO:0000313" key="2">
    <source>
        <dbReference type="EnsemblMetazoa" id="CapteP216506"/>
    </source>
</evidence>
<dbReference type="Proteomes" id="UP000014760">
    <property type="component" value="Unassembled WGS sequence"/>
</dbReference>
<reference evidence="2" key="3">
    <citation type="submission" date="2015-06" db="UniProtKB">
        <authorList>
            <consortium name="EnsemblMetazoa"/>
        </authorList>
    </citation>
    <scope>IDENTIFICATION</scope>
</reference>
<dbReference type="AlphaFoldDB" id="R7TKA6"/>
<reference evidence="1 3" key="2">
    <citation type="journal article" date="2013" name="Nature">
        <title>Insights into bilaterian evolution from three spiralian genomes.</title>
        <authorList>
            <person name="Simakov O."/>
            <person name="Marletaz F."/>
            <person name="Cho S.J."/>
            <person name="Edsinger-Gonzales E."/>
            <person name="Havlak P."/>
            <person name="Hellsten U."/>
            <person name="Kuo D.H."/>
            <person name="Larsson T."/>
            <person name="Lv J."/>
            <person name="Arendt D."/>
            <person name="Savage R."/>
            <person name="Osoegawa K."/>
            <person name="de Jong P."/>
            <person name="Grimwood J."/>
            <person name="Chapman J.A."/>
            <person name="Shapiro H."/>
            <person name="Aerts A."/>
            <person name="Otillar R.P."/>
            <person name="Terry A.Y."/>
            <person name="Boore J.L."/>
            <person name="Grigoriev I.V."/>
            <person name="Lindberg D.R."/>
            <person name="Seaver E.C."/>
            <person name="Weisblat D.A."/>
            <person name="Putnam N.H."/>
            <person name="Rokhsar D.S."/>
        </authorList>
    </citation>
    <scope>NUCLEOTIDE SEQUENCE</scope>
    <source>
        <strain evidence="1 3">I ESC-2004</strain>
    </source>
</reference>
<accession>R7TKA6</accession>
<gene>
    <name evidence="1" type="ORF">CAPTEDRAFT_216506</name>
</gene>
<dbReference type="EMBL" id="AMQN01000380">
    <property type="status" value="NOT_ANNOTATED_CDS"/>
    <property type="molecule type" value="Genomic_DNA"/>
</dbReference>
<evidence type="ECO:0000313" key="3">
    <source>
        <dbReference type="Proteomes" id="UP000014760"/>
    </source>
</evidence>
<keyword evidence="3" id="KW-1185">Reference proteome</keyword>
<evidence type="ECO:0000313" key="1">
    <source>
        <dbReference type="EMBL" id="ELT91971.1"/>
    </source>
</evidence>
<sequence>MDRSREELRRDDASTSFRCSSDVRELQKSTRLVTKLCTSCSMTPSDLIYVQIKFQLRILDTAKVADRSTAQDNGPSDADASLLIERPEDVFGPKKTDISFAFVELEHVPCHPLPDLRTASICFSFNVS</sequence>
<proteinExistence type="predicted"/>
<dbReference type="EnsemblMetazoa" id="CapteT216506">
    <property type="protein sequence ID" value="CapteP216506"/>
    <property type="gene ID" value="CapteG216506"/>
</dbReference>